<sequence>MMIFLRVGKRILLMLMIMLCTTYAGHAQDYYIFNEMVGEYDIHAKVGPEEYLNYRRLKSPVRWNVDPIALQPGNKISTDAKADSICAHYLRDDISPHPYVKGAVFMGEDFDWLHNPRKPTDPAFTDEWTWIVVGRMKFLEHLVQAYQHTNNEKYGKKALWFLQNFLEQHPLQSDYSESDSSTKLWRTLEVAIRVTSIMNTYFALRDAPFFTASDQMIVSTLAYQHAHRLKGMLLSRPDRTGNHVTTESYALYVVGALFPEFKDAENWRKIAVERYIREIDRVVPPDGLQAELSPSYHYGVVASYHNLYDIATLNNFPLPEGFIEKLQLMYRAPVLIMDQTGDFVRTNDSNPRNIRALSKKGLSLGYDPLLAWAASNGKEGRAPATSTVLPYAGFYAMRSGWKKEDQFLFFRGGPQGIGHAEQDMLQVVMKAYGKSLLFDPGKYNYDQSEWRRFAINTPSHNTIIVDGKWQYRKKQIPKTYLPVDNTWVTTPLFDYVSATYDSGYVTNEYDPSKQYRPERWMDDRDTSVRHTRHVLYLKPFYALILDQLDGTGYHTYDAHFHLNANSATIDTVANAVYSKSEDDAQIALFALETENLTTELIQGQKDPMLGWMPSEHRPIPTARYRKQQETPAIFATILYPFLENKEYPNINAVDINLAQTGTVWAKNIRTSKEDLSVLVSKTGKSQLFSFRKQLIGKVICDAEGVVFRQKIGLVDEATYIGGWQLSFYKSKKVAFKVSKATDIVFSHQRGVLLMLNSGEDLVEVDLTKPFKKRVILQPKQWLQLTKHQTINIDSPLY</sequence>
<evidence type="ECO:0000313" key="7">
    <source>
        <dbReference type="EMBL" id="MBD1422607.1"/>
    </source>
</evidence>
<feature type="domain" description="Heparinase II/III-like C-terminal" evidence="5">
    <location>
        <begin position="383"/>
        <end position="595"/>
    </location>
</feature>
<dbReference type="InterPro" id="IPR012480">
    <property type="entry name" value="Hepar_II_III_C"/>
</dbReference>
<accession>A0ABR7XU88</accession>
<dbReference type="RefSeq" id="WP_190314319.1">
    <property type="nucleotide sequence ID" value="NZ_JACNYL010000003.1"/>
</dbReference>
<evidence type="ECO:0000256" key="3">
    <source>
        <dbReference type="ARBA" id="ARBA00022764"/>
    </source>
</evidence>
<evidence type="ECO:0000256" key="1">
    <source>
        <dbReference type="ARBA" id="ARBA00004418"/>
    </source>
</evidence>
<comment type="caution">
    <text evidence="7">The sequence shown here is derived from an EMBL/GenBank/DDBJ whole genome shotgun (WGS) entry which is preliminary data.</text>
</comment>
<evidence type="ECO:0000259" key="6">
    <source>
        <dbReference type="Pfam" id="PF16889"/>
    </source>
</evidence>
<keyword evidence="3" id="KW-0574">Periplasm</keyword>
<keyword evidence="4 7" id="KW-0456">Lyase</keyword>
<reference evidence="7 8" key="1">
    <citation type="submission" date="2020-08" db="EMBL/GenBank/DDBJ databases">
        <title>Sphingobacterium sp. DN00404 isolated from aquaculture water.</title>
        <authorList>
            <person name="Zhang M."/>
        </authorList>
    </citation>
    <scope>NUCLEOTIDE SEQUENCE [LARGE SCALE GENOMIC DNA]</scope>
    <source>
        <strain evidence="7 8">KCTC 42746</strain>
    </source>
</reference>
<protein>
    <submittedName>
        <fullName evidence="7">Alginate lyase family protein</fullName>
    </submittedName>
</protein>
<comment type="subcellular location">
    <subcellularLocation>
        <location evidence="1">Periplasm</location>
    </subcellularLocation>
</comment>
<dbReference type="Pfam" id="PF16889">
    <property type="entry name" value="Hepar_II_III_N"/>
    <property type="match status" value="1"/>
</dbReference>
<keyword evidence="8" id="KW-1185">Reference proteome</keyword>
<dbReference type="GO" id="GO:0016829">
    <property type="term" value="F:lyase activity"/>
    <property type="evidence" value="ECO:0007669"/>
    <property type="project" value="UniProtKB-KW"/>
</dbReference>
<dbReference type="PANTHER" id="PTHR39210:SF1">
    <property type="entry name" value="HEPARIN-SULFATE LYASE"/>
    <property type="match status" value="1"/>
</dbReference>
<evidence type="ECO:0000313" key="8">
    <source>
        <dbReference type="Proteomes" id="UP000651112"/>
    </source>
</evidence>
<dbReference type="Pfam" id="PF07940">
    <property type="entry name" value="Hepar_II_III_C"/>
    <property type="match status" value="1"/>
</dbReference>
<dbReference type="Gene3D" id="2.70.98.70">
    <property type="match status" value="1"/>
</dbReference>
<gene>
    <name evidence="7" type="ORF">H8B21_13600</name>
</gene>
<feature type="domain" description="Heparin-sulfate lyase N-terminal" evidence="6">
    <location>
        <begin position="95"/>
        <end position="353"/>
    </location>
</feature>
<dbReference type="Proteomes" id="UP000651112">
    <property type="component" value="Unassembled WGS sequence"/>
</dbReference>
<evidence type="ECO:0000259" key="5">
    <source>
        <dbReference type="Pfam" id="PF07940"/>
    </source>
</evidence>
<dbReference type="EMBL" id="JACNYL010000003">
    <property type="protein sequence ID" value="MBD1422607.1"/>
    <property type="molecule type" value="Genomic_DNA"/>
</dbReference>
<organism evidence="7 8">
    <name type="scientific">Sphingobacterium chuzhouense</name>
    <dbReference type="NCBI Taxonomy" id="1742264"/>
    <lineage>
        <taxon>Bacteria</taxon>
        <taxon>Pseudomonadati</taxon>
        <taxon>Bacteroidota</taxon>
        <taxon>Sphingobacteriia</taxon>
        <taxon>Sphingobacteriales</taxon>
        <taxon>Sphingobacteriaceae</taxon>
        <taxon>Sphingobacterium</taxon>
    </lineage>
</organism>
<name>A0ABR7XU88_9SPHI</name>
<dbReference type="SUPFAM" id="SSF48230">
    <property type="entry name" value="Chondroitin AC/alginate lyase"/>
    <property type="match status" value="1"/>
</dbReference>
<evidence type="ECO:0000256" key="4">
    <source>
        <dbReference type="ARBA" id="ARBA00023239"/>
    </source>
</evidence>
<dbReference type="Gene3D" id="1.50.10.100">
    <property type="entry name" value="Chondroitin AC/alginate lyase"/>
    <property type="match status" value="1"/>
</dbReference>
<dbReference type="InterPro" id="IPR031680">
    <property type="entry name" value="Hepar_II_III_N"/>
</dbReference>
<proteinExistence type="predicted"/>
<keyword evidence="2" id="KW-0732">Signal</keyword>
<evidence type="ECO:0000256" key="2">
    <source>
        <dbReference type="ARBA" id="ARBA00022729"/>
    </source>
</evidence>
<dbReference type="InterPro" id="IPR008929">
    <property type="entry name" value="Chondroitin_lyas"/>
</dbReference>
<dbReference type="PANTHER" id="PTHR39210">
    <property type="entry name" value="HEPARIN-SULFATE LYASE"/>
    <property type="match status" value="1"/>
</dbReference>